<feature type="transmembrane region" description="Helical" evidence="1">
    <location>
        <begin position="30"/>
        <end position="48"/>
    </location>
</feature>
<dbReference type="AlphaFoldDB" id="A0A9X3D298"/>
<sequence>MTSVIMVAIGAAMLVVAAFAFRLTSRVGAVAILLGAISLGLAYDNIAVAVGRLVGYGDTLSAINLPRFWIHAIAVPLLIVVAGNLVGRLGVEQARTRNVTLGGWALVVMLMVIGFVEDVVRLDLEPEDAGDALRYVNAGFDGPPLPAIITVLAILVLGVMAFRYAGFPWLFVGALVMLIAAPIGTMLLWVGNLGELVLMLSMLVTMAAVGGLPVPTTRPIPRPR</sequence>
<dbReference type="Proteomes" id="UP001143347">
    <property type="component" value="Unassembled WGS sequence"/>
</dbReference>
<evidence type="ECO:0000313" key="2">
    <source>
        <dbReference type="EMBL" id="MCX2963370.1"/>
    </source>
</evidence>
<feature type="transmembrane region" description="Helical" evidence="1">
    <location>
        <begin position="68"/>
        <end position="87"/>
    </location>
</feature>
<protein>
    <submittedName>
        <fullName evidence="2">Uncharacterized protein</fullName>
    </submittedName>
</protein>
<feature type="transmembrane region" description="Helical" evidence="1">
    <location>
        <begin position="196"/>
        <end position="214"/>
    </location>
</feature>
<keyword evidence="1" id="KW-0472">Membrane</keyword>
<dbReference type="RefSeq" id="WP_266060417.1">
    <property type="nucleotide sequence ID" value="NZ_JAPKFM010000003.1"/>
</dbReference>
<feature type="transmembrane region" description="Helical" evidence="1">
    <location>
        <begin position="169"/>
        <end position="190"/>
    </location>
</feature>
<keyword evidence="1" id="KW-0812">Transmembrane</keyword>
<name>A0A9X3D298_9ACTN</name>
<accession>A0A9X3D298</accession>
<keyword evidence="1" id="KW-1133">Transmembrane helix</keyword>
<reference evidence="2" key="1">
    <citation type="submission" date="2022-10" db="EMBL/GenBank/DDBJ databases">
        <title>WGS of marine actinomycetes from Thailand.</title>
        <authorList>
            <person name="Thawai C."/>
        </authorList>
    </citation>
    <scope>NUCLEOTIDE SEQUENCE</scope>
    <source>
        <strain evidence="2">SW21</strain>
    </source>
</reference>
<organism evidence="2 3">
    <name type="scientific">Gordonia aquimaris</name>
    <dbReference type="NCBI Taxonomy" id="2984863"/>
    <lineage>
        <taxon>Bacteria</taxon>
        <taxon>Bacillati</taxon>
        <taxon>Actinomycetota</taxon>
        <taxon>Actinomycetes</taxon>
        <taxon>Mycobacteriales</taxon>
        <taxon>Gordoniaceae</taxon>
        <taxon>Gordonia</taxon>
    </lineage>
</organism>
<feature type="transmembrane region" description="Helical" evidence="1">
    <location>
        <begin position="144"/>
        <end position="162"/>
    </location>
</feature>
<feature type="transmembrane region" description="Helical" evidence="1">
    <location>
        <begin position="6"/>
        <end position="23"/>
    </location>
</feature>
<evidence type="ECO:0000256" key="1">
    <source>
        <dbReference type="SAM" id="Phobius"/>
    </source>
</evidence>
<proteinExistence type="predicted"/>
<comment type="caution">
    <text evidence="2">The sequence shown here is derived from an EMBL/GenBank/DDBJ whole genome shotgun (WGS) entry which is preliminary data.</text>
</comment>
<gene>
    <name evidence="2" type="ORF">OSB52_04615</name>
</gene>
<keyword evidence="3" id="KW-1185">Reference proteome</keyword>
<dbReference type="EMBL" id="JAPKFM010000003">
    <property type="protein sequence ID" value="MCX2963370.1"/>
    <property type="molecule type" value="Genomic_DNA"/>
</dbReference>
<feature type="transmembrane region" description="Helical" evidence="1">
    <location>
        <begin position="99"/>
        <end position="116"/>
    </location>
</feature>
<evidence type="ECO:0000313" key="3">
    <source>
        <dbReference type="Proteomes" id="UP001143347"/>
    </source>
</evidence>